<name>A0ABW0RPE1_9GAMM</name>
<sequence>MTLGDRAARLSKSDLIRLLSAIYGVETHVDDIIDRYLAAGEGPGSEATALAETLSAQLQQIADEDEFYGYRGSYDFSERLSSILSAIDNLLRPQDPQAALKLTETFLDLADEAFQRVDDSDGYVGGIFRDATRQWLAIAVELRHQQPNAENWPQKVRTFFDNNDYGVLDDIITNSTPLLTEQELRGLAAHFEGNAKAALASPKEPGRYNFEAAHACIGIKSVAEALQDMALYEQATLLTSPQPNTLQLASIVEFALAIGDLGRAGYWLEQPQWQGDQSRYRALRHLWLKRKGDTELLKSELWDDFTQRPHRYTLEPLWLMASDSEKLQLQQQVENLSSDDVDSEERVAMLLLVGSLERAEAALLEQPDHFASVHYGTLLNWVRMFAEEHLPLAQVVCYRALLSDLLERGYTRAYRHGAGYFHKLLALDKAIDDYLGLADALAFIRSLQARHWRKRSFWELADYPNKPPKD</sequence>
<keyword evidence="2" id="KW-1185">Reference proteome</keyword>
<protein>
    <submittedName>
        <fullName evidence="1">DUF6880 family protein</fullName>
    </submittedName>
</protein>
<evidence type="ECO:0000313" key="1">
    <source>
        <dbReference type="EMBL" id="MFC5545942.1"/>
    </source>
</evidence>
<dbReference type="InterPro" id="IPR049245">
    <property type="entry name" value="DUF6880"/>
</dbReference>
<organism evidence="1 2">
    <name type="scientific">Marinobacter koreensis</name>
    <dbReference type="NCBI Taxonomy" id="335974"/>
    <lineage>
        <taxon>Bacteria</taxon>
        <taxon>Pseudomonadati</taxon>
        <taxon>Pseudomonadota</taxon>
        <taxon>Gammaproteobacteria</taxon>
        <taxon>Pseudomonadales</taxon>
        <taxon>Marinobacteraceae</taxon>
        <taxon>Marinobacter</taxon>
    </lineage>
</organism>
<dbReference type="Proteomes" id="UP001596055">
    <property type="component" value="Unassembled WGS sequence"/>
</dbReference>
<proteinExistence type="predicted"/>
<reference evidence="2" key="1">
    <citation type="journal article" date="2019" name="Int. J. Syst. Evol. Microbiol.">
        <title>The Global Catalogue of Microorganisms (GCM) 10K type strain sequencing project: providing services to taxonomists for standard genome sequencing and annotation.</title>
        <authorList>
            <consortium name="The Broad Institute Genomics Platform"/>
            <consortium name="The Broad Institute Genome Sequencing Center for Infectious Disease"/>
            <person name="Wu L."/>
            <person name="Ma J."/>
        </authorList>
    </citation>
    <scope>NUCLEOTIDE SEQUENCE [LARGE SCALE GENOMIC DNA]</scope>
    <source>
        <strain evidence="2">CGMCC 4.1799</strain>
    </source>
</reference>
<evidence type="ECO:0000313" key="2">
    <source>
        <dbReference type="Proteomes" id="UP001596055"/>
    </source>
</evidence>
<dbReference type="EMBL" id="JBHSNL010000004">
    <property type="protein sequence ID" value="MFC5545942.1"/>
    <property type="molecule type" value="Genomic_DNA"/>
</dbReference>
<dbReference type="Pfam" id="PF21810">
    <property type="entry name" value="DUF6880"/>
    <property type="match status" value="1"/>
</dbReference>
<accession>A0ABW0RPE1</accession>
<gene>
    <name evidence="1" type="ORF">ACFPQA_12820</name>
</gene>
<dbReference type="RefSeq" id="WP_248160185.1">
    <property type="nucleotide sequence ID" value="NZ_JAKZAJ010000005.1"/>
</dbReference>
<comment type="caution">
    <text evidence="1">The sequence shown here is derived from an EMBL/GenBank/DDBJ whole genome shotgun (WGS) entry which is preliminary data.</text>
</comment>